<reference evidence="3 4" key="1">
    <citation type="journal article" date="2016" name="Front. Microbiol.">
        <title>Fuerstia marisgermanicae gen. nov., sp. nov., an Unusual Member of the Phylum Planctomycetes from the German Wadden Sea.</title>
        <authorList>
            <person name="Kohn T."/>
            <person name="Heuer A."/>
            <person name="Jogler M."/>
            <person name="Vollmers J."/>
            <person name="Boedeker C."/>
            <person name="Bunk B."/>
            <person name="Rast P."/>
            <person name="Borchert D."/>
            <person name="Glockner I."/>
            <person name="Freese H.M."/>
            <person name="Klenk H.P."/>
            <person name="Overmann J."/>
            <person name="Kaster A.K."/>
            <person name="Rohde M."/>
            <person name="Wiegand S."/>
            <person name="Jogler C."/>
        </authorList>
    </citation>
    <scope>NUCLEOTIDE SEQUENCE [LARGE SCALE GENOMIC DNA]</scope>
    <source>
        <strain evidence="3 4">NH11</strain>
    </source>
</reference>
<feature type="domain" description="DUF1559" evidence="2">
    <location>
        <begin position="29"/>
        <end position="277"/>
    </location>
</feature>
<dbReference type="NCBIfam" id="TIGR04294">
    <property type="entry name" value="pre_pil_HX9DG"/>
    <property type="match status" value="1"/>
</dbReference>
<evidence type="ECO:0000313" key="3">
    <source>
        <dbReference type="EMBL" id="APZ91757.1"/>
    </source>
</evidence>
<dbReference type="InterPro" id="IPR012902">
    <property type="entry name" value="N_methyl_site"/>
</dbReference>
<proteinExistence type="predicted"/>
<dbReference type="OrthoDB" id="255848at2"/>
<protein>
    <submittedName>
        <fullName evidence="3">Putative major pilin subunit</fullName>
    </submittedName>
</protein>
<dbReference type="PANTHER" id="PTHR30093:SF2">
    <property type="entry name" value="TYPE II SECRETION SYSTEM PROTEIN H"/>
    <property type="match status" value="1"/>
</dbReference>
<dbReference type="STRING" id="1891926.Fuma_01348"/>
<keyword evidence="1" id="KW-0472">Membrane</keyword>
<dbReference type="PANTHER" id="PTHR30093">
    <property type="entry name" value="GENERAL SECRETION PATHWAY PROTEIN G"/>
    <property type="match status" value="1"/>
</dbReference>
<dbReference type="RefSeq" id="WP_077023466.1">
    <property type="nucleotide sequence ID" value="NZ_CP017641.1"/>
</dbReference>
<feature type="transmembrane region" description="Helical" evidence="1">
    <location>
        <begin position="7"/>
        <end position="28"/>
    </location>
</feature>
<keyword evidence="1" id="KW-1133">Transmembrane helix</keyword>
<dbReference type="KEGG" id="fmr:Fuma_01348"/>
<evidence type="ECO:0000256" key="1">
    <source>
        <dbReference type="SAM" id="Phobius"/>
    </source>
</evidence>
<organism evidence="3 4">
    <name type="scientific">Fuerstiella marisgermanici</name>
    <dbReference type="NCBI Taxonomy" id="1891926"/>
    <lineage>
        <taxon>Bacteria</taxon>
        <taxon>Pseudomonadati</taxon>
        <taxon>Planctomycetota</taxon>
        <taxon>Planctomycetia</taxon>
        <taxon>Planctomycetales</taxon>
        <taxon>Planctomycetaceae</taxon>
        <taxon>Fuerstiella</taxon>
    </lineage>
</organism>
<evidence type="ECO:0000259" key="2">
    <source>
        <dbReference type="Pfam" id="PF07596"/>
    </source>
</evidence>
<keyword evidence="1" id="KW-0812">Transmembrane</keyword>
<dbReference type="Pfam" id="PF07963">
    <property type="entry name" value="N_methyl"/>
    <property type="match status" value="1"/>
</dbReference>
<evidence type="ECO:0000313" key="4">
    <source>
        <dbReference type="Proteomes" id="UP000187735"/>
    </source>
</evidence>
<accession>A0A1P8WCG0</accession>
<sequence length="295" mass="31490">MKRGFTLIELLVVITIISILIALLLPAIQQAREAARRTQCKNNLMQFGIAMHNYQMSHGMLPPGCVDVAGPVNSVNEIGYKMSWIVQLLGAIEQQSLFQTMDFSVGAYHPNNAVARNTRISALICPSDTPTVLPSAFVANYMGCTGGDDVPIDVDNGGLLFLNSSIRDKQIRDGLSNTIMVGERSSIDVPSVDLGWMSGTSSTLRNSGNAINGYAGTPGNTFTRQTFANSASIDEGDETVRLPPQLATGGFSSLHTGGAQSCLADGSVRFISENIDPGTLSNLGNREDGHMMGEF</sequence>
<keyword evidence="4" id="KW-1185">Reference proteome</keyword>
<dbReference type="Gene3D" id="3.30.700.10">
    <property type="entry name" value="Glycoprotein, Type 4 Pilin"/>
    <property type="match status" value="1"/>
</dbReference>
<dbReference type="PROSITE" id="PS00409">
    <property type="entry name" value="PROKAR_NTER_METHYL"/>
    <property type="match status" value="1"/>
</dbReference>
<dbReference type="NCBIfam" id="TIGR02532">
    <property type="entry name" value="IV_pilin_GFxxxE"/>
    <property type="match status" value="1"/>
</dbReference>
<dbReference type="SUPFAM" id="SSF54523">
    <property type="entry name" value="Pili subunits"/>
    <property type="match status" value="1"/>
</dbReference>
<dbReference type="InterPro" id="IPR027558">
    <property type="entry name" value="Pre_pil_HX9DG_C"/>
</dbReference>
<dbReference type="InterPro" id="IPR045584">
    <property type="entry name" value="Pilin-like"/>
</dbReference>
<gene>
    <name evidence="3" type="ORF">Fuma_01348</name>
</gene>
<dbReference type="EMBL" id="CP017641">
    <property type="protein sequence ID" value="APZ91757.1"/>
    <property type="molecule type" value="Genomic_DNA"/>
</dbReference>
<dbReference type="Pfam" id="PF07596">
    <property type="entry name" value="SBP_bac_10"/>
    <property type="match status" value="1"/>
</dbReference>
<dbReference type="Proteomes" id="UP000187735">
    <property type="component" value="Chromosome"/>
</dbReference>
<dbReference type="InterPro" id="IPR011453">
    <property type="entry name" value="DUF1559"/>
</dbReference>
<name>A0A1P8WCG0_9PLAN</name>
<dbReference type="AlphaFoldDB" id="A0A1P8WCG0"/>